<dbReference type="InterPro" id="IPR047691">
    <property type="entry name" value="PelF-like"/>
</dbReference>
<dbReference type="SUPFAM" id="SSF53756">
    <property type="entry name" value="UDP-Glycosyltransferase/glycogen phosphorylase"/>
    <property type="match status" value="1"/>
</dbReference>
<gene>
    <name evidence="3" type="ORF">OIHEL45_20051</name>
</gene>
<dbReference type="NCBIfam" id="NF038011">
    <property type="entry name" value="PelF"/>
    <property type="match status" value="1"/>
</dbReference>
<evidence type="ECO:0000313" key="3">
    <source>
        <dbReference type="EMBL" id="EDQ03517.1"/>
    </source>
</evidence>
<accession>A0ABM9X231</accession>
<dbReference type="Pfam" id="PF11997">
    <property type="entry name" value="DUF3492"/>
    <property type="match status" value="1"/>
</dbReference>
<reference evidence="3 4" key="1">
    <citation type="submission" date="2007-11" db="EMBL/GenBank/DDBJ databases">
        <authorList>
            <person name="Wagner-Dobler I."/>
            <person name="Ferriera S."/>
            <person name="Johnson J."/>
            <person name="Kravitz S."/>
            <person name="Beeson K."/>
            <person name="Sutton G."/>
            <person name="Rogers Y.-H."/>
            <person name="Friedman R."/>
            <person name="Frazier M."/>
            <person name="Venter J.C."/>
        </authorList>
    </citation>
    <scope>NUCLEOTIDE SEQUENCE [LARGE SCALE GENOMIC DNA]</scope>
    <source>
        <strain evidence="3 4">HEL-45</strain>
    </source>
</reference>
<feature type="domain" description="DUF3492" evidence="2">
    <location>
        <begin position="8"/>
        <end position="288"/>
    </location>
</feature>
<dbReference type="InterPro" id="IPR022622">
    <property type="entry name" value="DUF3492"/>
</dbReference>
<dbReference type="EMBL" id="ABID01000014">
    <property type="protein sequence ID" value="EDQ03517.1"/>
    <property type="molecule type" value="Genomic_DNA"/>
</dbReference>
<evidence type="ECO:0000259" key="2">
    <source>
        <dbReference type="Pfam" id="PF11997"/>
    </source>
</evidence>
<dbReference type="PANTHER" id="PTHR12526:SF608">
    <property type="entry name" value="PELF"/>
    <property type="match status" value="1"/>
</dbReference>
<sequence length="502" mass="55553">MTAQGEVDVCIVVEGCYPFITGGVSSWLDWLIRAQPDLTFAIVAITADHHPREIKYELPPNVSDFRVLPLAPEARRPRMGRPLLDGQIYGDALQRFWDAADVDAFETLCQIATTPIGRTLPALPWQEVQPDHADFISSQPAWEALNICARALAPEASYSDTFWAWRTLVGGLMSILSAPLPRAKIYHAISTGYAGLYAVRAAREMNARSAITEHGIYTNERRIDLLMADWLEDRIHKGFAVHDRRRDVRDLWTQMFDSFAQVAYAQADRITTLYGANQTFQRALGARDEQMSIIPNGIMLEKFEGLCPVQNKARPTVGLIGRLVPIKDIENCIRAAAVIRQSVPDVEVLIIGPTDEDPNYFEACKRRVAELQLENTVRFTGRMNIFDILPSLDVMLLTSISEAQPLVLLEAGAARIPCVATDVGSCREILEGTADEAPALGRGGFVVPPMDPDALGAAVIRLLSNDTLRRSCGEVLRKRVETSFTSEISSGAYGALYRELSP</sequence>
<evidence type="ECO:0000259" key="1">
    <source>
        <dbReference type="Pfam" id="PF00534"/>
    </source>
</evidence>
<feature type="domain" description="Glycosyl transferase family 1" evidence="1">
    <location>
        <begin position="311"/>
        <end position="478"/>
    </location>
</feature>
<name>A0ABM9X231_9RHOB</name>
<keyword evidence="3" id="KW-0808">Transferase</keyword>
<dbReference type="InterPro" id="IPR001296">
    <property type="entry name" value="Glyco_trans_1"/>
</dbReference>
<comment type="caution">
    <text evidence="3">The sequence shown here is derived from an EMBL/GenBank/DDBJ whole genome shotgun (WGS) entry which is preliminary data.</text>
</comment>
<dbReference type="GO" id="GO:0016740">
    <property type="term" value="F:transferase activity"/>
    <property type="evidence" value="ECO:0007669"/>
    <property type="project" value="UniProtKB-KW"/>
</dbReference>
<dbReference type="RefSeq" id="WP_007120901.1">
    <property type="nucleotide sequence ID" value="NZ_ABID01000014.1"/>
</dbReference>
<dbReference type="Pfam" id="PF00534">
    <property type="entry name" value="Glycos_transf_1"/>
    <property type="match status" value="1"/>
</dbReference>
<protein>
    <submittedName>
        <fullName evidence="3">Glycosyl transferase, group 1</fullName>
    </submittedName>
</protein>
<dbReference type="Gene3D" id="3.40.50.2000">
    <property type="entry name" value="Glycogen Phosphorylase B"/>
    <property type="match status" value="2"/>
</dbReference>
<evidence type="ECO:0000313" key="4">
    <source>
        <dbReference type="Proteomes" id="UP000003257"/>
    </source>
</evidence>
<dbReference type="Proteomes" id="UP000003257">
    <property type="component" value="Unassembled WGS sequence"/>
</dbReference>
<keyword evidence="4" id="KW-1185">Reference proteome</keyword>
<organism evidence="3 4">
    <name type="scientific">Sulfitobacter indolifex HEL-45</name>
    <dbReference type="NCBI Taxonomy" id="391624"/>
    <lineage>
        <taxon>Bacteria</taxon>
        <taxon>Pseudomonadati</taxon>
        <taxon>Pseudomonadota</taxon>
        <taxon>Alphaproteobacteria</taxon>
        <taxon>Rhodobacterales</taxon>
        <taxon>Roseobacteraceae</taxon>
        <taxon>Sulfitobacter</taxon>
    </lineage>
</organism>
<proteinExistence type="predicted"/>
<dbReference type="PANTHER" id="PTHR12526">
    <property type="entry name" value="GLYCOSYLTRANSFERASE"/>
    <property type="match status" value="1"/>
</dbReference>